<evidence type="ECO:0000313" key="20">
    <source>
        <dbReference type="Proteomes" id="UP001239445"/>
    </source>
</evidence>
<comment type="pathway">
    <text evidence="2">Protein modification; protein glycosylation.</text>
</comment>
<dbReference type="InterPro" id="IPR006076">
    <property type="entry name" value="FAD-dep_OxRdtase"/>
</dbReference>
<feature type="transmembrane region" description="Helical" evidence="17">
    <location>
        <begin position="780"/>
        <end position="800"/>
    </location>
</feature>
<keyword evidence="6" id="KW-0808">Transferase</keyword>
<dbReference type="Gene3D" id="3.40.50.720">
    <property type="entry name" value="NAD(P)-binding Rossmann-like Domain"/>
    <property type="match status" value="1"/>
</dbReference>
<evidence type="ECO:0000256" key="15">
    <source>
        <dbReference type="ARBA" id="ARBA00049506"/>
    </source>
</evidence>
<evidence type="ECO:0000256" key="2">
    <source>
        <dbReference type="ARBA" id="ARBA00004922"/>
    </source>
</evidence>
<dbReference type="Gene3D" id="3.30.9.10">
    <property type="entry name" value="D-Amino Acid Oxidase, subunit A, domain 2"/>
    <property type="match status" value="1"/>
</dbReference>
<dbReference type="SUPFAM" id="SSF51971">
    <property type="entry name" value="Nucleotide-binding domain"/>
    <property type="match status" value="1"/>
</dbReference>
<evidence type="ECO:0000256" key="14">
    <source>
        <dbReference type="ARBA" id="ARBA00044743"/>
    </source>
</evidence>
<evidence type="ECO:0000256" key="5">
    <source>
        <dbReference type="ARBA" id="ARBA00022676"/>
    </source>
</evidence>
<feature type="domain" description="FAD dependent oxidoreductase" evidence="18">
    <location>
        <begin position="4"/>
        <end position="352"/>
    </location>
</feature>
<feature type="transmembrane region" description="Helical" evidence="17">
    <location>
        <begin position="600"/>
        <end position="620"/>
    </location>
</feature>
<keyword evidence="7 17" id="KW-0812">Transmembrane</keyword>
<sequence>MPTVVVIGAGVTGLTCALLLARRGNVDVTVVAKHMPGDYDIEYTSPWAGANVLPMSVQETSRWESRTWPELQRLAAEVPEAGIHFQKARVFRLAKDAATDFKGPLSDGLFVPNPWYKTLMPDYRELTPDELPKNPAVPLIASGCEFTSVCINTAVYLVWLLGQCAANGVKIKRAVLKHVSEAAGMSHTGRNADIIINASGLLSCRLGGVMDTTVQPARGQTVVVRNEGSQGMMVTSGCEEADDEMCYTMTRAVGGGTILGGTYQLGNWEPNPDPNVAIRIMKRAVELHPDLTGGKGIEALDIIRHGVGLRPSRKGGVRIEKEVIDGNWVVHNYGHAGWGYQGSYGCAERVLELGRQLAWRGRHLSALPSKLQIATRSERGLITNVKMADRTPPLHQQAIGLALDVANGKSPLSKLVPPALLLADALLCGLVIWKIPYTEIDWVAYMEQVSQFLSGERDYTRIEGGTGPLVYPAAHVYIYTGLYHLTNRGADILLAQQLFAALYIFTLAVVMACYWQAGTPPYVFPLLILSKRLHSIYVLRCFNDCFAVLFLWLAIFCLQRRSWKFGALFYTLGLGVKMTLLLVLPAVGIVLFLGSGLASSLQLAAMMGLVQVLIGVPFLANNPWGYLGRAFEFSRQFFFKWTVNWRFIGEETFLSKEFSVLLLSLHLAVLVVFITTRWLKPARKSLLGLALPLLKGKAPFTVAQQQAVARDITPQYILTTVLSANVIGLLFARSLHYQFYSYLAWSTPFLLWRSGIHPALQYALWAAQEWAWNVFPSTPASSGVVVAVLATSVALVWWGAREAWEPRAGPKSTVAKR</sequence>
<keyword evidence="20" id="KW-1185">Reference proteome</keyword>
<evidence type="ECO:0000256" key="4">
    <source>
        <dbReference type="ARBA" id="ARBA00015561"/>
    </source>
</evidence>
<keyword evidence="10 17" id="KW-0472">Membrane</keyword>
<dbReference type="GO" id="GO:0052925">
    <property type="term" value="F:dol-P-Man:Man(5)GlcNAc(2)-PP-Dol alpha-1,3-mannosyltransferase activity"/>
    <property type="evidence" value="ECO:0007669"/>
    <property type="project" value="UniProtKB-EC"/>
</dbReference>
<dbReference type="Proteomes" id="UP001239445">
    <property type="component" value="Unassembled WGS sequence"/>
</dbReference>
<evidence type="ECO:0000256" key="9">
    <source>
        <dbReference type="ARBA" id="ARBA00022989"/>
    </source>
</evidence>
<comment type="caution">
    <text evidence="19">The sequence shown here is derived from an EMBL/GenBank/DDBJ whole genome shotgun (WGS) entry which is preliminary data.</text>
</comment>
<feature type="transmembrane region" description="Helical" evidence="17">
    <location>
        <begin position="537"/>
        <end position="556"/>
    </location>
</feature>
<evidence type="ECO:0000313" key="19">
    <source>
        <dbReference type="EMBL" id="KAK1755386.1"/>
    </source>
</evidence>
<comment type="subcellular location">
    <subcellularLocation>
        <location evidence="1">Endoplasmic reticulum membrane</location>
        <topology evidence="1">Multi-pass membrane protein</topology>
    </subcellularLocation>
</comment>
<evidence type="ECO:0000256" key="10">
    <source>
        <dbReference type="ARBA" id="ARBA00023136"/>
    </source>
</evidence>
<keyword evidence="8" id="KW-0256">Endoplasmic reticulum</keyword>
<organism evidence="19 20">
    <name type="scientific">Echria macrotheca</name>
    <dbReference type="NCBI Taxonomy" id="438768"/>
    <lineage>
        <taxon>Eukaryota</taxon>
        <taxon>Fungi</taxon>
        <taxon>Dikarya</taxon>
        <taxon>Ascomycota</taxon>
        <taxon>Pezizomycotina</taxon>
        <taxon>Sordariomycetes</taxon>
        <taxon>Sordariomycetidae</taxon>
        <taxon>Sordariales</taxon>
        <taxon>Schizotheciaceae</taxon>
        <taxon>Echria</taxon>
    </lineage>
</organism>
<dbReference type="PANTHER" id="PTHR12646">
    <property type="entry name" value="NOT56 - RELATED"/>
    <property type="match status" value="1"/>
</dbReference>
<evidence type="ECO:0000256" key="12">
    <source>
        <dbReference type="ARBA" id="ARBA00030368"/>
    </source>
</evidence>
<dbReference type="PROSITE" id="PS00677">
    <property type="entry name" value="DAO"/>
    <property type="match status" value="1"/>
</dbReference>
<dbReference type="PANTHER" id="PTHR12646:SF0">
    <property type="entry name" value="DOL-P-MAN:MAN(5)GLCNAC(2)-PP-DOL ALPHA-1,3-MANNOSYLTRANSFERASE"/>
    <property type="match status" value="1"/>
</dbReference>
<comment type="function">
    <text evidence="14">Dol-P-Man:Man(5)GlcNAc(2)-PP-Dol alpha-1,3-mannosyltransferase that operates in the biosynthetic pathway of dolichol-linked oligosaccharides, the glycan precursors employed in protein asparagine (N)-glycosylation. The assembly of dolichol-linked oligosaccharides begins on the cytosolic side of the endoplasmic reticulum membrane and finishes in its lumen. The sequential addition of sugars to dolichol pyrophosphate produces dolichol-linked oligosaccharides containing fourteen sugars, including two GlcNAcs, nine mannoses and three glucoses. Once assembled, the oligosaccharide is transferred from the lipid to nascent proteins by oligosaccharyltransferases. In the lumen of the endoplasmic reticulum, adds the first dolichyl beta-D-mannosyl phosphate derived mannose in an alpha-1,3 linkage to Man(5)GlcNAc(2)-PP-dolichol to produce Man(6)GlcNAc(2)-PP-dolichol.</text>
</comment>
<feature type="transmembrane region" description="Helical" evidence="17">
    <location>
        <begin position="568"/>
        <end position="594"/>
    </location>
</feature>
<dbReference type="InterPro" id="IPR006181">
    <property type="entry name" value="D-amino_acid_oxidase_CS"/>
</dbReference>
<dbReference type="GO" id="GO:0003884">
    <property type="term" value="F:D-amino-acid oxidase activity"/>
    <property type="evidence" value="ECO:0007669"/>
    <property type="project" value="InterPro"/>
</dbReference>
<feature type="transmembrane region" description="Helical" evidence="17">
    <location>
        <begin position="739"/>
        <end position="760"/>
    </location>
</feature>
<evidence type="ECO:0000256" key="7">
    <source>
        <dbReference type="ARBA" id="ARBA00022692"/>
    </source>
</evidence>
<keyword evidence="9 17" id="KW-1133">Transmembrane helix</keyword>
<evidence type="ECO:0000256" key="3">
    <source>
        <dbReference type="ARBA" id="ARBA00011964"/>
    </source>
</evidence>
<name>A0AAJ0BBU9_9PEZI</name>
<dbReference type="GO" id="GO:0005789">
    <property type="term" value="C:endoplasmic reticulum membrane"/>
    <property type="evidence" value="ECO:0007669"/>
    <property type="project" value="UniProtKB-SubCell"/>
</dbReference>
<evidence type="ECO:0000256" key="1">
    <source>
        <dbReference type="ARBA" id="ARBA00004477"/>
    </source>
</evidence>
<evidence type="ECO:0000256" key="16">
    <source>
        <dbReference type="ARBA" id="ARBA00093457"/>
    </source>
</evidence>
<dbReference type="Pfam" id="PF05208">
    <property type="entry name" value="ALG3"/>
    <property type="match status" value="1"/>
</dbReference>
<gene>
    <name evidence="19" type="ORF">QBC47DRAFT_422669</name>
</gene>
<dbReference type="AlphaFoldDB" id="A0AAJ0BBU9"/>
<dbReference type="EC" id="2.4.1.258" evidence="3"/>
<evidence type="ECO:0000259" key="18">
    <source>
        <dbReference type="Pfam" id="PF01266"/>
    </source>
</evidence>
<dbReference type="Pfam" id="PF01266">
    <property type="entry name" value="DAO"/>
    <property type="match status" value="1"/>
</dbReference>
<protein>
    <recommendedName>
        <fullName evidence="4">Dol-P-Man:Man(5)GlcNAc(2)-PP-Dol alpha-1,3-mannosyltransferase</fullName>
        <ecNumber evidence="3">2.4.1.258</ecNumber>
    </recommendedName>
    <alternativeName>
        <fullName evidence="13">Asparagine-linked glycosylation protein 6</fullName>
    </alternativeName>
    <alternativeName>
        <fullName evidence="12">Dol-P-Man-dependent alpha(1-3)-mannosyltransferase</fullName>
    </alternativeName>
    <alternativeName>
        <fullName evidence="11">Dolichyl-P-Man:Man(5)GlcNAc(2)-PP-dolichyl mannosyltransferase</fullName>
    </alternativeName>
</protein>
<comment type="catalytic activity">
    <reaction evidence="15">
        <text>an alpha-D-Man-(1-&gt;2)-alpha-D-Man-(1-&gt;2)-alpha-D-Man-(1-&gt;3)-[alpha-D-Man-(1-&gt;6)]-beta-D-Man-(1-&gt;4)-beta-D-GlcNAc-(1-&gt;4)-alpha-D-GlcNAc-diphospho-di-trans,poly-cis-dolichol + a di-trans,poly-cis-dolichyl beta-D-mannosyl phosphate = an alpha-D-Man-(1-&gt;2)-alpha-D-Man-(1-&gt;2)-alpha-D-Man-(1-&gt;3)-[alpha-D-Man-(1-&gt;3)-alpha-D-Man-(1-&gt;6)]-beta-D-Man-(1-&gt;4)-beta-D-GlcNAc-(1-&gt;4)-alpha-D-GlcNAc-diphospho-di-trans,poly-cis-dolichol + a di-trans,poly-cis-dolichyl phosphate + H(+)</text>
        <dbReference type="Rhea" id="RHEA:29527"/>
        <dbReference type="Rhea" id="RHEA-COMP:19498"/>
        <dbReference type="Rhea" id="RHEA-COMP:19501"/>
        <dbReference type="Rhea" id="RHEA-COMP:19516"/>
        <dbReference type="Rhea" id="RHEA-COMP:19517"/>
        <dbReference type="ChEBI" id="CHEBI:15378"/>
        <dbReference type="ChEBI" id="CHEBI:57683"/>
        <dbReference type="ChEBI" id="CHEBI:58211"/>
        <dbReference type="ChEBI" id="CHEBI:132515"/>
        <dbReference type="ChEBI" id="CHEBI:132516"/>
        <dbReference type="EC" id="2.4.1.258"/>
    </reaction>
    <physiologicalReaction direction="left-to-right" evidence="15">
        <dbReference type="Rhea" id="RHEA:29528"/>
    </physiologicalReaction>
</comment>
<evidence type="ECO:0000256" key="11">
    <source>
        <dbReference type="ARBA" id="ARBA00030065"/>
    </source>
</evidence>
<evidence type="ECO:0000256" key="13">
    <source>
        <dbReference type="ARBA" id="ARBA00030742"/>
    </source>
</evidence>
<dbReference type="SUPFAM" id="SSF54373">
    <property type="entry name" value="FAD-linked reductases, C-terminal domain"/>
    <property type="match status" value="1"/>
</dbReference>
<proteinExistence type="inferred from homology"/>
<evidence type="ECO:0000256" key="6">
    <source>
        <dbReference type="ARBA" id="ARBA00022679"/>
    </source>
</evidence>
<feature type="transmembrane region" description="Helical" evidence="17">
    <location>
        <begin position="715"/>
        <end position="732"/>
    </location>
</feature>
<keyword evidence="5" id="KW-0328">Glycosyltransferase</keyword>
<dbReference type="EMBL" id="MU839833">
    <property type="protein sequence ID" value="KAK1755386.1"/>
    <property type="molecule type" value="Genomic_DNA"/>
</dbReference>
<feature type="transmembrane region" description="Helical" evidence="17">
    <location>
        <begin position="660"/>
        <end position="679"/>
    </location>
</feature>
<feature type="transmembrane region" description="Helical" evidence="17">
    <location>
        <begin position="498"/>
        <end position="517"/>
    </location>
</feature>
<evidence type="ECO:0000256" key="17">
    <source>
        <dbReference type="SAM" id="Phobius"/>
    </source>
</evidence>
<evidence type="ECO:0000256" key="8">
    <source>
        <dbReference type="ARBA" id="ARBA00022824"/>
    </source>
</evidence>
<comment type="similarity">
    <text evidence="16">Belongs to the glycosyltransferase ALG3 family.</text>
</comment>
<reference evidence="19" key="1">
    <citation type="submission" date="2023-06" db="EMBL/GenBank/DDBJ databases">
        <title>Genome-scale phylogeny and comparative genomics of the fungal order Sordariales.</title>
        <authorList>
            <consortium name="Lawrence Berkeley National Laboratory"/>
            <person name="Hensen N."/>
            <person name="Bonometti L."/>
            <person name="Westerberg I."/>
            <person name="Brannstrom I.O."/>
            <person name="Guillou S."/>
            <person name="Cros-Aarteil S."/>
            <person name="Calhoun S."/>
            <person name="Haridas S."/>
            <person name="Kuo A."/>
            <person name="Mondo S."/>
            <person name="Pangilinan J."/>
            <person name="Riley R."/>
            <person name="Labutti K."/>
            <person name="Andreopoulos B."/>
            <person name="Lipzen A."/>
            <person name="Chen C."/>
            <person name="Yanf M."/>
            <person name="Daum C."/>
            <person name="Ng V."/>
            <person name="Clum A."/>
            <person name="Steindorff A."/>
            <person name="Ohm R."/>
            <person name="Martin F."/>
            <person name="Silar P."/>
            <person name="Natvig D."/>
            <person name="Lalanne C."/>
            <person name="Gautier V."/>
            <person name="Ament-Velasquez S.L."/>
            <person name="Kruys A."/>
            <person name="Hutchinson M.I."/>
            <person name="Powell A.J."/>
            <person name="Barry K."/>
            <person name="Miller A.N."/>
            <person name="Grigoriev I.V."/>
            <person name="Debuchy R."/>
            <person name="Gladieux P."/>
            <person name="Thoren M.H."/>
            <person name="Johannesson H."/>
        </authorList>
    </citation>
    <scope>NUCLEOTIDE SEQUENCE</scope>
    <source>
        <strain evidence="19">PSN4</strain>
    </source>
</reference>
<accession>A0AAJ0BBU9</accession>
<dbReference type="InterPro" id="IPR007873">
    <property type="entry name" value="Glycosyltransferase_ALG3"/>
</dbReference>